<protein>
    <submittedName>
        <fullName evidence="2">(4Fe-4S)-binding protein</fullName>
    </submittedName>
</protein>
<dbReference type="SUPFAM" id="SSF54862">
    <property type="entry name" value="4Fe-4S ferredoxins"/>
    <property type="match status" value="1"/>
</dbReference>
<organism evidence="2 3">
    <name type="scientific">Desulfofervidus auxilii</name>
    <dbReference type="NCBI Taxonomy" id="1621989"/>
    <lineage>
        <taxon>Bacteria</taxon>
        <taxon>Pseudomonadati</taxon>
        <taxon>Thermodesulfobacteriota</taxon>
        <taxon>Candidatus Desulfofervidia</taxon>
        <taxon>Candidatus Desulfofervidales</taxon>
        <taxon>Candidatus Desulfofervidaceae</taxon>
        <taxon>Candidatus Desulfofervidus</taxon>
    </lineage>
</organism>
<dbReference type="KEGG" id="daw:HS1_001568"/>
<dbReference type="Gene3D" id="3.30.70.20">
    <property type="match status" value="1"/>
</dbReference>
<dbReference type="AlphaFoldDB" id="A0A7U4THX3"/>
<dbReference type="RefSeq" id="WP_066063335.1">
    <property type="nucleotide sequence ID" value="NZ_CP013015.1"/>
</dbReference>
<dbReference type="Proteomes" id="UP000070560">
    <property type="component" value="Chromosome"/>
</dbReference>
<dbReference type="InterPro" id="IPR017896">
    <property type="entry name" value="4Fe4S_Fe-S-bd"/>
</dbReference>
<reference evidence="2 3" key="1">
    <citation type="submission" date="2015-10" db="EMBL/GenBank/DDBJ databases">
        <title>Candidatus Desulfofervidus auxilii, a hydrogenotrophic sulfate-reducing bacterium involved in the thermophilic anaerobic oxidation of methane.</title>
        <authorList>
            <person name="Krukenberg V."/>
            <person name="Richter M."/>
            <person name="Wegener G."/>
        </authorList>
    </citation>
    <scope>NUCLEOTIDE SEQUENCE [LARGE SCALE GENOMIC DNA]</scope>
    <source>
        <strain evidence="2 3">HS1</strain>
    </source>
</reference>
<sequence length="133" mass="14866">MDGRLYRIQIDTNKCTGCRHCETACSLVHTSGKINYHRARIRIISLEDRFLPLMAGPYVPITQECASKKLVTINGKTYDQCILCRASCTNKSIFKEPDSGIPLKCDFCAFRPEGPACIEFCTSGALSLVRIKE</sequence>
<dbReference type="OrthoDB" id="9789030at2"/>
<feature type="domain" description="4Fe-4S ferredoxin-type" evidence="1">
    <location>
        <begin position="6"/>
        <end position="25"/>
    </location>
</feature>
<gene>
    <name evidence="2" type="ORF">HS1_001568</name>
</gene>
<name>A0A7U4THX3_DESA2</name>
<dbReference type="EMBL" id="CP013015">
    <property type="protein sequence ID" value="AMM41364.1"/>
    <property type="molecule type" value="Genomic_DNA"/>
</dbReference>
<evidence type="ECO:0000313" key="3">
    <source>
        <dbReference type="Proteomes" id="UP000070560"/>
    </source>
</evidence>
<proteinExistence type="predicted"/>
<keyword evidence="3" id="KW-1185">Reference proteome</keyword>
<dbReference type="PROSITE" id="PS51379">
    <property type="entry name" value="4FE4S_FER_2"/>
    <property type="match status" value="1"/>
</dbReference>
<evidence type="ECO:0000313" key="2">
    <source>
        <dbReference type="EMBL" id="AMM41364.1"/>
    </source>
</evidence>
<evidence type="ECO:0000259" key="1">
    <source>
        <dbReference type="PROSITE" id="PS51379"/>
    </source>
</evidence>
<accession>A0A7U4THX3</accession>